<gene>
    <name evidence="1" type="ORF">QN277_006045</name>
</gene>
<dbReference type="AlphaFoldDB" id="A0AAE1JUR9"/>
<sequence length="316" mass="36702">METKINSERIKRLRVKFGFQRDLYVEPRGLSGGLAVWWSASISLTVLYKSRNIIHLVIDSTSSGLPNYISFVYGPPKEGERRIVWNILRSLASNVVGSWLAVGDFNDLLSQSEKEGGNPKAMQKIMNFQSLLSDYDLLDLELKGSMFTWCNKRSGALVREQLDRALGNVEFRNAFDHAIVFHVDPVGSDHHALVVDCYYIDAKAPKVFRFEANWTQHDDFVCIVERGWYSVDGEVKNKVQDLIHRLEACKKKLIEWSRKEFPNFRKVIDHLHRELNCCYMGTFNAEKLLLVENLVHQIEEAWEREETCWWQCSRIL</sequence>
<dbReference type="SUPFAM" id="SSF56219">
    <property type="entry name" value="DNase I-like"/>
    <property type="match status" value="1"/>
</dbReference>
<reference evidence="1" key="1">
    <citation type="submission" date="2023-10" db="EMBL/GenBank/DDBJ databases">
        <title>Chromosome-level genome of the transformable northern wattle, Acacia crassicarpa.</title>
        <authorList>
            <person name="Massaro I."/>
            <person name="Sinha N.R."/>
            <person name="Poethig S."/>
            <person name="Leichty A.R."/>
        </authorList>
    </citation>
    <scope>NUCLEOTIDE SEQUENCE</scope>
    <source>
        <strain evidence="1">Acra3RX</strain>
        <tissue evidence="1">Leaf</tissue>
    </source>
</reference>
<dbReference type="PANTHER" id="PTHR33710:SF71">
    <property type="entry name" value="ENDONUCLEASE_EXONUCLEASE_PHOSPHATASE DOMAIN-CONTAINING PROTEIN"/>
    <property type="match status" value="1"/>
</dbReference>
<protein>
    <recommendedName>
        <fullName evidence="3">Endonuclease/exonuclease/phosphatase domain-containing protein</fullName>
    </recommendedName>
</protein>
<evidence type="ECO:0000313" key="1">
    <source>
        <dbReference type="EMBL" id="KAK4259744.1"/>
    </source>
</evidence>
<accession>A0AAE1JUR9</accession>
<dbReference type="PANTHER" id="PTHR33710">
    <property type="entry name" value="BNAC02G09200D PROTEIN"/>
    <property type="match status" value="1"/>
</dbReference>
<dbReference type="EMBL" id="JAWXYG010000011">
    <property type="protein sequence ID" value="KAK4259744.1"/>
    <property type="molecule type" value="Genomic_DNA"/>
</dbReference>
<evidence type="ECO:0000313" key="2">
    <source>
        <dbReference type="Proteomes" id="UP001293593"/>
    </source>
</evidence>
<evidence type="ECO:0008006" key="3">
    <source>
        <dbReference type="Google" id="ProtNLM"/>
    </source>
</evidence>
<comment type="caution">
    <text evidence="1">The sequence shown here is derived from an EMBL/GenBank/DDBJ whole genome shotgun (WGS) entry which is preliminary data.</text>
</comment>
<organism evidence="1 2">
    <name type="scientific">Acacia crassicarpa</name>
    <name type="common">northern wattle</name>
    <dbReference type="NCBI Taxonomy" id="499986"/>
    <lineage>
        <taxon>Eukaryota</taxon>
        <taxon>Viridiplantae</taxon>
        <taxon>Streptophyta</taxon>
        <taxon>Embryophyta</taxon>
        <taxon>Tracheophyta</taxon>
        <taxon>Spermatophyta</taxon>
        <taxon>Magnoliopsida</taxon>
        <taxon>eudicotyledons</taxon>
        <taxon>Gunneridae</taxon>
        <taxon>Pentapetalae</taxon>
        <taxon>rosids</taxon>
        <taxon>fabids</taxon>
        <taxon>Fabales</taxon>
        <taxon>Fabaceae</taxon>
        <taxon>Caesalpinioideae</taxon>
        <taxon>mimosoid clade</taxon>
        <taxon>Acacieae</taxon>
        <taxon>Acacia</taxon>
    </lineage>
</organism>
<dbReference type="Proteomes" id="UP001293593">
    <property type="component" value="Unassembled WGS sequence"/>
</dbReference>
<dbReference type="Gene3D" id="3.60.10.10">
    <property type="entry name" value="Endonuclease/exonuclease/phosphatase"/>
    <property type="match status" value="1"/>
</dbReference>
<name>A0AAE1JUR9_9FABA</name>
<dbReference type="InterPro" id="IPR036691">
    <property type="entry name" value="Endo/exonu/phosph_ase_sf"/>
</dbReference>
<keyword evidence="2" id="KW-1185">Reference proteome</keyword>
<proteinExistence type="predicted"/>